<protein>
    <recommendedName>
        <fullName evidence="1">Carbamoyl-phosphate synthase small subunit N-terminal domain-containing protein</fullName>
    </recommendedName>
</protein>
<keyword evidence="3" id="KW-1185">Reference proteome</keyword>
<reference evidence="2 3" key="1">
    <citation type="submission" date="2013-05" db="EMBL/GenBank/DDBJ databases">
        <title>The Genome Sequence of Actinomyces europaeus ACS-120-V-COL10B.</title>
        <authorList>
            <consortium name="The Broad Institute Genomics Platform"/>
            <person name="Earl A."/>
            <person name="Ward D."/>
            <person name="Feldgarden M."/>
            <person name="Gevers D."/>
            <person name="Saerens B."/>
            <person name="Vaneechoutte M."/>
            <person name="Walker B."/>
            <person name="Young S."/>
            <person name="Zeng Q."/>
            <person name="Gargeya S."/>
            <person name="Fitzgerald M."/>
            <person name="Haas B."/>
            <person name="Abouelleil A."/>
            <person name="Allen A.W."/>
            <person name="Alvarado L."/>
            <person name="Arachchi H.M."/>
            <person name="Berlin A.M."/>
            <person name="Chapman S.B."/>
            <person name="Gainer-Dewar J."/>
            <person name="Goldberg J."/>
            <person name="Griggs A."/>
            <person name="Gujja S."/>
            <person name="Hansen M."/>
            <person name="Howarth C."/>
            <person name="Imamovic A."/>
            <person name="Ireland A."/>
            <person name="Larimer J."/>
            <person name="McCowan C."/>
            <person name="Murphy C."/>
            <person name="Pearson M."/>
            <person name="Poon T.W."/>
            <person name="Priest M."/>
            <person name="Roberts A."/>
            <person name="Saif S."/>
            <person name="Shea T."/>
            <person name="Sisk P."/>
            <person name="Sykes S."/>
            <person name="Wortman J."/>
            <person name="Nusbaum C."/>
            <person name="Birren B."/>
        </authorList>
    </citation>
    <scope>NUCLEOTIDE SEQUENCE [LARGE SCALE GENOMIC DNA]</scope>
    <source>
        <strain evidence="2 3">ACS-120-V-Col10b</strain>
    </source>
</reference>
<proteinExistence type="predicted"/>
<comment type="caution">
    <text evidence="2">The sequence shown here is derived from an EMBL/GenBank/DDBJ whole genome shotgun (WGS) entry which is preliminary data.</text>
</comment>
<evidence type="ECO:0000259" key="1">
    <source>
        <dbReference type="SMART" id="SM01097"/>
    </source>
</evidence>
<dbReference type="OrthoDB" id="9804328at2"/>
<gene>
    <name evidence="2" type="ORF">HMPREF9238_00203</name>
</gene>
<accession>A0A9W5RDM4</accession>
<dbReference type="Pfam" id="PF00988">
    <property type="entry name" value="CPSase_sm_chain"/>
    <property type="match status" value="1"/>
</dbReference>
<dbReference type="Gene3D" id="3.50.30.20">
    <property type="entry name" value="Carbamoyl-phosphate synthase small subunit, N-terminal domain"/>
    <property type="match status" value="1"/>
</dbReference>
<dbReference type="AlphaFoldDB" id="A0A9W5RDM4"/>
<sequence>MSVAVLVTSDGHVFSGRAFGAIGEVVAPALIDTSVADYSRVLSMGESEGKIAVFASPHIGNVGLPAPFEPLARGVVVREASRIASNWQSQGELEPALRAAGVAGIEGIDTRALVKLLVQNPDLRVGIFSGAVIDSYDLEEGERTPRDLVKCLQNRVKGAN</sequence>
<name>A0A9W5RDM4_9ACTO</name>
<organism evidence="2 3">
    <name type="scientific">Gleimia europaea ACS-120-V-Col10b</name>
    <dbReference type="NCBI Taxonomy" id="883069"/>
    <lineage>
        <taxon>Bacteria</taxon>
        <taxon>Bacillati</taxon>
        <taxon>Actinomycetota</taxon>
        <taxon>Actinomycetes</taxon>
        <taxon>Actinomycetales</taxon>
        <taxon>Actinomycetaceae</taxon>
        <taxon>Gleimia</taxon>
    </lineage>
</organism>
<dbReference type="InterPro" id="IPR002474">
    <property type="entry name" value="CarbamoylP_synth_ssu_N"/>
</dbReference>
<dbReference type="SUPFAM" id="SSF52021">
    <property type="entry name" value="Carbamoyl phosphate synthetase, small subunit N-terminal domain"/>
    <property type="match status" value="1"/>
</dbReference>
<dbReference type="SMART" id="SM01097">
    <property type="entry name" value="CPSase_sm_chain"/>
    <property type="match status" value="1"/>
</dbReference>
<evidence type="ECO:0000313" key="3">
    <source>
        <dbReference type="Proteomes" id="UP000014387"/>
    </source>
</evidence>
<dbReference type="Proteomes" id="UP000014387">
    <property type="component" value="Unassembled WGS sequence"/>
</dbReference>
<dbReference type="InterPro" id="IPR036480">
    <property type="entry name" value="CarbP_synth_ssu_N_sf"/>
</dbReference>
<evidence type="ECO:0000313" key="2">
    <source>
        <dbReference type="EMBL" id="EPD30460.1"/>
    </source>
</evidence>
<feature type="domain" description="Carbamoyl-phosphate synthase small subunit N-terminal" evidence="1">
    <location>
        <begin position="2"/>
        <end position="128"/>
    </location>
</feature>
<dbReference type="RefSeq" id="WP_016443572.1">
    <property type="nucleotide sequence ID" value="NZ_KE150266.1"/>
</dbReference>
<dbReference type="EMBL" id="AGWN01000001">
    <property type="protein sequence ID" value="EPD30460.1"/>
    <property type="molecule type" value="Genomic_DNA"/>
</dbReference>